<dbReference type="InterPro" id="IPR012893">
    <property type="entry name" value="HipA-like_C"/>
</dbReference>
<evidence type="ECO:0000313" key="7">
    <source>
        <dbReference type="Proteomes" id="UP000614424"/>
    </source>
</evidence>
<dbReference type="Pfam" id="PF07804">
    <property type="entry name" value="HipA_C"/>
    <property type="match status" value="1"/>
</dbReference>
<dbReference type="PANTHER" id="PTHR37419">
    <property type="entry name" value="SERINE/THREONINE-PROTEIN KINASE TOXIN HIPA"/>
    <property type="match status" value="1"/>
</dbReference>
<accession>A0A8J6TFS5</accession>
<dbReference type="Proteomes" id="UP000614424">
    <property type="component" value="Unassembled WGS sequence"/>
</dbReference>
<dbReference type="GO" id="GO:0004674">
    <property type="term" value="F:protein serine/threonine kinase activity"/>
    <property type="evidence" value="ECO:0007669"/>
    <property type="project" value="TreeGrafter"/>
</dbReference>
<keyword evidence="3" id="KW-0418">Kinase</keyword>
<dbReference type="EMBL" id="JACNJZ010000104">
    <property type="protein sequence ID" value="MBC8317768.1"/>
    <property type="molecule type" value="Genomic_DNA"/>
</dbReference>
<comment type="caution">
    <text evidence="6">The sequence shown here is derived from an EMBL/GenBank/DDBJ whole genome shotgun (WGS) entry which is preliminary data.</text>
</comment>
<dbReference type="Pfam" id="PF13657">
    <property type="entry name" value="Couple_hipA"/>
    <property type="match status" value="1"/>
</dbReference>
<dbReference type="Gene3D" id="1.10.1070.20">
    <property type="match status" value="1"/>
</dbReference>
<reference evidence="6 7" key="1">
    <citation type="submission" date="2020-08" db="EMBL/GenBank/DDBJ databases">
        <title>Bridging the membrane lipid divide: bacteria of the FCB group superphylum have the potential to synthesize archaeal ether lipids.</title>
        <authorList>
            <person name="Villanueva L."/>
            <person name="Von Meijenfeldt F.A.B."/>
            <person name="Westbye A.B."/>
            <person name="Yadav S."/>
            <person name="Hopmans E.C."/>
            <person name="Dutilh B.E."/>
            <person name="Sinninghe Damste J.S."/>
        </authorList>
    </citation>
    <scope>NUCLEOTIDE SEQUENCE [LARGE SCALE GENOMIC DNA]</scope>
    <source>
        <strain evidence="6">NIOZ-UU47</strain>
    </source>
</reference>
<gene>
    <name evidence="6" type="ORF">H8E41_07660</name>
</gene>
<feature type="domain" description="HipA N-terminal subdomain 1" evidence="5">
    <location>
        <begin position="35"/>
        <end position="120"/>
    </location>
</feature>
<feature type="domain" description="HipA-like C-terminal" evidence="4">
    <location>
        <begin position="168"/>
        <end position="377"/>
    </location>
</feature>
<evidence type="ECO:0000259" key="4">
    <source>
        <dbReference type="Pfam" id="PF07804"/>
    </source>
</evidence>
<comment type="similarity">
    <text evidence="1">Belongs to the HipA Ser/Thr kinase family.</text>
</comment>
<organism evidence="6 7">
    <name type="scientific">Candidatus Desulfobia pelagia</name>
    <dbReference type="NCBI Taxonomy" id="2841692"/>
    <lineage>
        <taxon>Bacteria</taxon>
        <taxon>Pseudomonadati</taxon>
        <taxon>Thermodesulfobacteriota</taxon>
        <taxon>Desulfobulbia</taxon>
        <taxon>Desulfobulbales</taxon>
        <taxon>Desulfobulbaceae</taxon>
        <taxon>Candidatus Desulfobia</taxon>
    </lineage>
</organism>
<protein>
    <submittedName>
        <fullName evidence="6">Type II toxin-antitoxin system HipA family toxin</fullName>
    </submittedName>
</protein>
<dbReference type="InterPro" id="IPR017508">
    <property type="entry name" value="HipA_N1"/>
</dbReference>
<dbReference type="AlphaFoldDB" id="A0A8J6TFS5"/>
<evidence type="ECO:0000259" key="5">
    <source>
        <dbReference type="Pfam" id="PF13657"/>
    </source>
</evidence>
<proteinExistence type="inferred from homology"/>
<evidence type="ECO:0000256" key="3">
    <source>
        <dbReference type="ARBA" id="ARBA00022777"/>
    </source>
</evidence>
<keyword evidence="2" id="KW-0808">Transferase</keyword>
<name>A0A8J6TFS5_9BACT</name>
<evidence type="ECO:0000256" key="1">
    <source>
        <dbReference type="ARBA" id="ARBA00010164"/>
    </source>
</evidence>
<evidence type="ECO:0000256" key="2">
    <source>
        <dbReference type="ARBA" id="ARBA00022679"/>
    </source>
</evidence>
<sequence length="414" mass="46260">MIRLDVWLTLPTGESVKAGTLVVADPDPVKGGLDGQFRYASEYLENPRAFPLDPLHLPLSKEIYSADRPYSGVHGVFEDSLPDDWGRKLMVIHHNLGRNEQRVPQLLRLLGNQGLGALSYVEEGRPELKVTEVSSRHLQELALLADKFEQDPVAVADDEFLLLFQAGSSPGGARPKALIEDENGSYLAKFSSAKDQLNVVSLEAAGMELGRRAGVETAETRLISVGSGKCLLVRRFDINEAGGRNHLVSMQSLLKADGYYNFGYQDLAEVIKHVSRQPGQDLQRLYRQMVFNVMIGNTDDHLKNFLMLHDDTGWRLSPAFDLVPNVGFNREHVLRIGFNNRPSDIEILLVEAKHFGIKRRQQALEIIREVHECVSRWSSVFAMCDVPVKDAKKIGADIRQRLKKTGSSLGKSLR</sequence>
<evidence type="ECO:0000313" key="6">
    <source>
        <dbReference type="EMBL" id="MBC8317768.1"/>
    </source>
</evidence>
<dbReference type="InterPro" id="IPR052028">
    <property type="entry name" value="HipA_Ser/Thr_kinase"/>
</dbReference>
<dbReference type="GO" id="GO:0005829">
    <property type="term" value="C:cytosol"/>
    <property type="evidence" value="ECO:0007669"/>
    <property type="project" value="TreeGrafter"/>
</dbReference>